<dbReference type="EMBL" id="BAABJP010000051">
    <property type="protein sequence ID" value="GAA5171686.1"/>
    <property type="molecule type" value="Genomic_DNA"/>
</dbReference>
<accession>A0ABP9R4Y2</accession>
<protein>
    <recommendedName>
        <fullName evidence="3">Tetratricopeptide repeat protein</fullName>
    </recommendedName>
</protein>
<gene>
    <name evidence="1" type="ORF">GCM10023321_70530</name>
</gene>
<name>A0ABP9R4Y2_9PSEU</name>
<dbReference type="Proteomes" id="UP001428817">
    <property type="component" value="Unassembled WGS sequence"/>
</dbReference>
<reference evidence="2" key="1">
    <citation type="journal article" date="2019" name="Int. J. Syst. Evol. Microbiol.">
        <title>The Global Catalogue of Microorganisms (GCM) 10K type strain sequencing project: providing services to taxonomists for standard genome sequencing and annotation.</title>
        <authorList>
            <consortium name="The Broad Institute Genomics Platform"/>
            <consortium name="The Broad Institute Genome Sequencing Center for Infectious Disease"/>
            <person name="Wu L."/>
            <person name="Ma J."/>
        </authorList>
    </citation>
    <scope>NUCLEOTIDE SEQUENCE [LARGE SCALE GENOMIC DNA]</scope>
    <source>
        <strain evidence="2">JCM 18303</strain>
    </source>
</reference>
<sequence length="359" mass="38514">MLEVRAGRRFTVGLAALNRDLGRAGDGSDGGAPPDEWAGSAADLARAARLKQTLAMEQARAGRLADACRTVEGVVRVYRRLAETSPERFRPELAHARSAWGLWASRRGETAASAEALAEAVELYRQMLASAGRLRAMHRIRLSVGLAVALTNLGVVRSELGDHLAAGDAAEESVRILRRLHARNPLYRLLARQDPTGFAHCLAASVSNLGVVCAERGRLGQACELAEETVAIFRQLAAIAPVVYESMLARALHNLGLASAQVGRLDTALAATQEAVYLYRCLVPADPKGHRHDLARALCAFARVRVACQHELAEALAAAEEAVLLLEELTAGCPQAFSGDLHASYRTAGLVRRALEELD</sequence>
<comment type="caution">
    <text evidence="1">The sequence shown here is derived from an EMBL/GenBank/DDBJ whole genome shotgun (WGS) entry which is preliminary data.</text>
</comment>
<keyword evidence="2" id="KW-1185">Reference proteome</keyword>
<dbReference type="RefSeq" id="WP_185065046.1">
    <property type="nucleotide sequence ID" value="NZ_BAABJP010000051.1"/>
</dbReference>
<dbReference type="Gene3D" id="1.25.40.10">
    <property type="entry name" value="Tetratricopeptide repeat domain"/>
    <property type="match status" value="2"/>
</dbReference>
<proteinExistence type="predicted"/>
<dbReference type="InterPro" id="IPR011990">
    <property type="entry name" value="TPR-like_helical_dom_sf"/>
</dbReference>
<dbReference type="SUPFAM" id="SSF48452">
    <property type="entry name" value="TPR-like"/>
    <property type="match status" value="1"/>
</dbReference>
<evidence type="ECO:0008006" key="3">
    <source>
        <dbReference type="Google" id="ProtNLM"/>
    </source>
</evidence>
<evidence type="ECO:0000313" key="2">
    <source>
        <dbReference type="Proteomes" id="UP001428817"/>
    </source>
</evidence>
<organism evidence="1 2">
    <name type="scientific">Pseudonocardia eucalypti</name>
    <dbReference type="NCBI Taxonomy" id="648755"/>
    <lineage>
        <taxon>Bacteria</taxon>
        <taxon>Bacillati</taxon>
        <taxon>Actinomycetota</taxon>
        <taxon>Actinomycetes</taxon>
        <taxon>Pseudonocardiales</taxon>
        <taxon>Pseudonocardiaceae</taxon>
        <taxon>Pseudonocardia</taxon>
    </lineage>
</organism>
<evidence type="ECO:0000313" key="1">
    <source>
        <dbReference type="EMBL" id="GAA5171686.1"/>
    </source>
</evidence>